<evidence type="ECO:0000256" key="2">
    <source>
        <dbReference type="ARBA" id="ARBA00022679"/>
    </source>
</evidence>
<dbReference type="PANTHER" id="PTHR21599:SF0">
    <property type="entry name" value="GLYCERATE KINASE"/>
    <property type="match status" value="1"/>
</dbReference>
<evidence type="ECO:0000256" key="4">
    <source>
        <dbReference type="PIRNR" id="PIRNR006078"/>
    </source>
</evidence>
<dbReference type="NCBIfam" id="TIGR00045">
    <property type="entry name" value="glycerate kinase"/>
    <property type="match status" value="1"/>
</dbReference>
<evidence type="ECO:0000256" key="1">
    <source>
        <dbReference type="ARBA" id="ARBA00006284"/>
    </source>
</evidence>
<keyword evidence="2 4" id="KW-0808">Transferase</keyword>
<reference evidence="6" key="1">
    <citation type="journal article" date="2019" name="Int. J. Syst. Evol. Microbiol.">
        <title>The Global Catalogue of Microorganisms (GCM) 10K type strain sequencing project: providing services to taxonomists for standard genome sequencing and annotation.</title>
        <authorList>
            <consortium name="The Broad Institute Genomics Platform"/>
            <consortium name="The Broad Institute Genome Sequencing Center for Infectious Disease"/>
            <person name="Wu L."/>
            <person name="Ma J."/>
        </authorList>
    </citation>
    <scope>NUCLEOTIDE SEQUENCE [LARGE SCALE GENOMIC DNA]</scope>
    <source>
        <strain evidence="6">KCTC 62784</strain>
    </source>
</reference>
<sequence length="377" mass="38679">MKIVIAPDSYKESLTALGVAEAIESGFKQIFPDASYIKLPMADGGEGTVQSLVDATGGHIIHCYVTGPLGTPVEAFYGVLGDGHTAVIEMASASGLQHVPMAQRDPRITTTYGTGELITAVLDRGIQHIIIGIGGSATNDGGAGMAQALGINMRDHHGKEIAHGGGALHTLAQIDMSGLDARLATTHIEVACDVDNPLCGPRGASQVFGPQKGATPDMVKQLDDNLAHFAKVMQRDLGQDVKDLAGAGAAGGLGAALLGLLQATLKPGIDIVMEAVDLATHVADADLVITGEGRIDSQTIYGKTPAGVARVAQAHHCPVIGIAGSLSSDCGVVHDYGIDAVFSVVNGAVDLATALSHASQNITLTARNIAALYRLPR</sequence>
<dbReference type="GO" id="GO:0016301">
    <property type="term" value="F:kinase activity"/>
    <property type="evidence" value="ECO:0007669"/>
    <property type="project" value="UniProtKB-KW"/>
</dbReference>
<organism evidence="5 6">
    <name type="scientific">Vibrio zhugei</name>
    <dbReference type="NCBI Taxonomy" id="2479546"/>
    <lineage>
        <taxon>Bacteria</taxon>
        <taxon>Pseudomonadati</taxon>
        <taxon>Pseudomonadota</taxon>
        <taxon>Gammaproteobacteria</taxon>
        <taxon>Vibrionales</taxon>
        <taxon>Vibrionaceae</taxon>
        <taxon>Vibrio</taxon>
    </lineage>
</organism>
<keyword evidence="3 4" id="KW-0418">Kinase</keyword>
<dbReference type="InterPro" id="IPR036129">
    <property type="entry name" value="Glycerate_kinase_sf"/>
</dbReference>
<dbReference type="PANTHER" id="PTHR21599">
    <property type="entry name" value="GLYCERATE KINASE"/>
    <property type="match status" value="1"/>
</dbReference>
<dbReference type="InterPro" id="IPR004381">
    <property type="entry name" value="Glycerate_kinase"/>
</dbReference>
<accession>A0ABV7CB22</accession>
<dbReference type="SUPFAM" id="SSF110738">
    <property type="entry name" value="Glycerate kinase I"/>
    <property type="match status" value="1"/>
</dbReference>
<dbReference type="Pfam" id="PF02595">
    <property type="entry name" value="Gly_kinase"/>
    <property type="match status" value="1"/>
</dbReference>
<evidence type="ECO:0000313" key="6">
    <source>
        <dbReference type="Proteomes" id="UP001595384"/>
    </source>
</evidence>
<name>A0ABV7CB22_9VIBR</name>
<dbReference type="InterPro" id="IPR018197">
    <property type="entry name" value="Glycerate_kinase_RE-like"/>
</dbReference>
<dbReference type="RefSeq" id="WP_123014831.1">
    <property type="nucleotide sequence ID" value="NZ_AP024912.1"/>
</dbReference>
<evidence type="ECO:0000313" key="5">
    <source>
        <dbReference type="EMBL" id="MFC3025277.1"/>
    </source>
</evidence>
<dbReference type="EMBL" id="JBHRSE010000114">
    <property type="protein sequence ID" value="MFC3025277.1"/>
    <property type="molecule type" value="Genomic_DNA"/>
</dbReference>
<dbReference type="InterPro" id="IPR018193">
    <property type="entry name" value="Glyc_kinase_flavodox-like_fold"/>
</dbReference>
<proteinExistence type="inferred from homology"/>
<comment type="caution">
    <text evidence="5">The sequence shown here is derived from an EMBL/GenBank/DDBJ whole genome shotgun (WGS) entry which is preliminary data.</text>
</comment>
<gene>
    <name evidence="5" type="ORF">ACFODT_15850</name>
</gene>
<dbReference type="Gene3D" id="3.90.1510.10">
    <property type="entry name" value="Glycerate kinase, domain 2"/>
    <property type="match status" value="1"/>
</dbReference>
<evidence type="ECO:0000256" key="3">
    <source>
        <dbReference type="ARBA" id="ARBA00022777"/>
    </source>
</evidence>
<dbReference type="PIRSF" id="PIRSF006078">
    <property type="entry name" value="GlxK"/>
    <property type="match status" value="1"/>
</dbReference>
<keyword evidence="6" id="KW-1185">Reference proteome</keyword>
<dbReference type="Proteomes" id="UP001595384">
    <property type="component" value="Unassembled WGS sequence"/>
</dbReference>
<protein>
    <submittedName>
        <fullName evidence="5">Glycerate kinase</fullName>
    </submittedName>
</protein>
<comment type="similarity">
    <text evidence="1 4">Belongs to the glycerate kinase type-1 family.</text>
</comment>
<dbReference type="Gene3D" id="3.40.50.10350">
    <property type="entry name" value="Glycerate kinase, domain 1"/>
    <property type="match status" value="1"/>
</dbReference>